<keyword evidence="3" id="KW-1185">Reference proteome</keyword>
<dbReference type="InterPro" id="IPR011990">
    <property type="entry name" value="TPR-like_helical_dom_sf"/>
</dbReference>
<feature type="region of interest" description="Disordered" evidence="1">
    <location>
        <begin position="18"/>
        <end position="38"/>
    </location>
</feature>
<organism evidence="2 3">
    <name type="scientific">Rotaria magnacalcarata</name>
    <dbReference type="NCBI Taxonomy" id="392030"/>
    <lineage>
        <taxon>Eukaryota</taxon>
        <taxon>Metazoa</taxon>
        <taxon>Spiralia</taxon>
        <taxon>Gnathifera</taxon>
        <taxon>Rotifera</taxon>
        <taxon>Eurotatoria</taxon>
        <taxon>Bdelloidea</taxon>
        <taxon>Philodinida</taxon>
        <taxon>Philodinidae</taxon>
        <taxon>Rotaria</taxon>
    </lineage>
</organism>
<proteinExistence type="predicted"/>
<evidence type="ECO:0000313" key="2">
    <source>
        <dbReference type="EMBL" id="CAF4208363.1"/>
    </source>
</evidence>
<dbReference type="EMBL" id="CAJOBG010007152">
    <property type="protein sequence ID" value="CAF4208363.1"/>
    <property type="molecule type" value="Genomic_DNA"/>
</dbReference>
<comment type="caution">
    <text evidence="2">The sequence shown here is derived from an EMBL/GenBank/DDBJ whole genome shotgun (WGS) entry which is preliminary data.</text>
</comment>
<dbReference type="Gene3D" id="3.90.176.10">
    <property type="entry name" value="Toxin ADP-ribosyltransferase, Chain A, domain 1"/>
    <property type="match status" value="1"/>
</dbReference>
<gene>
    <name evidence="2" type="ORF">OVN521_LOCUS26780</name>
</gene>
<evidence type="ECO:0000256" key="1">
    <source>
        <dbReference type="SAM" id="MobiDB-lite"/>
    </source>
</evidence>
<name>A0A820C580_9BILA</name>
<feature type="compositionally biased region" description="Polar residues" evidence="1">
    <location>
        <begin position="28"/>
        <end position="38"/>
    </location>
</feature>
<accession>A0A820C580</accession>
<dbReference type="Proteomes" id="UP000663866">
    <property type="component" value="Unassembled WGS sequence"/>
</dbReference>
<sequence length="662" mass="74620">MGHTCSKSTSTTVVPSLLQGVPPDITPKPSTVSTASGTTPKSIFESDTNLETYVLVWCDATAVNNTVQNTDLLSRLRSTVNYVKTFDSASSCQQYVLQVESTKRIILISSITIAASLLPQIHALPQMYAIYVYGLKETNVNDQSFAAYSKIRAILSTIDEVISRVAADRIVRRQQFDDTVVFQISNENHNRSDIKSSQSARILWFQLLIDYIIRLSEGPSFPELIDTCRKQYAELAEKQYSDAGTIIVYRGQALLVSEIDRLRDQNSPLIIMQSFLSTSKNREIALCFVKQMVLPVTLNPVLFEITADTKLKERPFADITRHSEFPGEEEILFSVGCVFKATSVIYSDSVWLIKLVLCKTDENELNDVYSTTKAALDASIDLNTFSSFLWHTGMHGWIPTELPPKQQQLDLNNSKSVCLYADKVYRSGGFGSGAAADKWYLRAIDLELKSQPINYLNLFKMYLKVSTCLKDDKIYYQKAKDIVSNLTKENDPLQTARLYFKLAQHWNPAYHIDLNEALDCYHACLHIQEETLPENDLNIALTCNMIAELHFKHFGSIADTKLDASLHNVYLSIQEFFVRKCLSIQLKVLPATHIELAFTYVRLGRLYIGTFQRNTALALENYEKALNIFQALGIEGTRICGAALRVINDIKSGYHTAPDGCW</sequence>
<protein>
    <submittedName>
        <fullName evidence="2">Uncharacterized protein</fullName>
    </submittedName>
</protein>
<reference evidence="2" key="1">
    <citation type="submission" date="2021-02" db="EMBL/GenBank/DDBJ databases">
        <authorList>
            <person name="Nowell W R."/>
        </authorList>
    </citation>
    <scope>NUCLEOTIDE SEQUENCE</scope>
</reference>
<dbReference type="SUPFAM" id="SSF56399">
    <property type="entry name" value="ADP-ribosylation"/>
    <property type="match status" value="1"/>
</dbReference>
<dbReference type="Gene3D" id="1.25.40.10">
    <property type="entry name" value="Tetratricopeptide repeat domain"/>
    <property type="match status" value="1"/>
</dbReference>
<evidence type="ECO:0000313" key="3">
    <source>
        <dbReference type="Proteomes" id="UP000663866"/>
    </source>
</evidence>
<dbReference type="AlphaFoldDB" id="A0A820C580"/>